<dbReference type="Gene3D" id="2.40.30.170">
    <property type="match status" value="1"/>
</dbReference>
<evidence type="ECO:0000256" key="1">
    <source>
        <dbReference type="ARBA" id="ARBA00004236"/>
    </source>
</evidence>
<feature type="compositionally biased region" description="Basic and acidic residues" evidence="7">
    <location>
        <begin position="405"/>
        <end position="423"/>
    </location>
</feature>
<dbReference type="PANTHER" id="PTHR30469:SF12">
    <property type="entry name" value="MULTIDRUG RESISTANCE PROTEIN MDTA"/>
    <property type="match status" value="1"/>
</dbReference>
<dbReference type="Pfam" id="PF25876">
    <property type="entry name" value="HH_MFP_RND"/>
    <property type="match status" value="1"/>
</dbReference>
<evidence type="ECO:0000259" key="10">
    <source>
        <dbReference type="Pfam" id="PF25917"/>
    </source>
</evidence>
<evidence type="ECO:0000313" key="14">
    <source>
        <dbReference type="Proteomes" id="UP000183529"/>
    </source>
</evidence>
<dbReference type="InterPro" id="IPR006143">
    <property type="entry name" value="RND_pump_MFP"/>
</dbReference>
<dbReference type="NCBIfam" id="TIGR01730">
    <property type="entry name" value="RND_mfp"/>
    <property type="match status" value="1"/>
</dbReference>
<comment type="subcellular location">
    <subcellularLocation>
        <location evidence="1">Cell membrane</location>
    </subcellularLocation>
</comment>
<feature type="domain" description="Multidrug resistance protein MdtA-like C-terminal permuted SH3" evidence="12">
    <location>
        <begin position="341"/>
        <end position="400"/>
    </location>
</feature>
<dbReference type="Gene3D" id="2.40.50.100">
    <property type="match status" value="1"/>
</dbReference>
<dbReference type="GO" id="GO:1990281">
    <property type="term" value="C:efflux pump complex"/>
    <property type="evidence" value="ECO:0007669"/>
    <property type="project" value="TreeGrafter"/>
</dbReference>
<reference evidence="13 14" key="1">
    <citation type="submission" date="2016-10" db="EMBL/GenBank/DDBJ databases">
        <authorList>
            <person name="Varghese N."/>
            <person name="Submissions S."/>
        </authorList>
    </citation>
    <scope>NUCLEOTIDE SEQUENCE [LARGE SCALE GENOMIC DNA]</scope>
    <source>
        <strain evidence="13 14">LMG 22274</strain>
    </source>
</reference>
<accession>A0AAQ1GJ33</accession>
<evidence type="ECO:0000256" key="2">
    <source>
        <dbReference type="ARBA" id="ARBA00009477"/>
    </source>
</evidence>
<evidence type="ECO:0000256" key="6">
    <source>
        <dbReference type="ARBA" id="ARBA00023136"/>
    </source>
</evidence>
<feature type="transmembrane region" description="Helical" evidence="8">
    <location>
        <begin position="30"/>
        <end position="48"/>
    </location>
</feature>
<dbReference type="InterPro" id="IPR058626">
    <property type="entry name" value="MdtA-like_b-barrel"/>
</dbReference>
<dbReference type="NCBIfam" id="NF008589">
    <property type="entry name" value="PRK11556.1"/>
    <property type="match status" value="1"/>
</dbReference>
<evidence type="ECO:0000256" key="3">
    <source>
        <dbReference type="ARBA" id="ARBA00022448"/>
    </source>
</evidence>
<evidence type="ECO:0000259" key="11">
    <source>
        <dbReference type="Pfam" id="PF25944"/>
    </source>
</evidence>
<feature type="domain" description="Multidrug resistance protein MdtA-like barrel-sandwich hybrid" evidence="10">
    <location>
        <begin position="107"/>
        <end position="249"/>
    </location>
</feature>
<evidence type="ECO:0000259" key="9">
    <source>
        <dbReference type="Pfam" id="PF25876"/>
    </source>
</evidence>
<dbReference type="InterPro" id="IPR058627">
    <property type="entry name" value="MdtA-like_C"/>
</dbReference>
<dbReference type="Proteomes" id="UP000183529">
    <property type="component" value="Unassembled WGS sequence"/>
</dbReference>
<dbReference type="PANTHER" id="PTHR30469">
    <property type="entry name" value="MULTIDRUG RESISTANCE PROTEIN MDTA"/>
    <property type="match status" value="1"/>
</dbReference>
<name>A0AAQ1GJ33_9BURK</name>
<evidence type="ECO:0000259" key="12">
    <source>
        <dbReference type="Pfam" id="PF25967"/>
    </source>
</evidence>
<feature type="domain" description="Multidrug resistance protein MdtA-like alpha-helical hairpin" evidence="9">
    <location>
        <begin position="147"/>
        <end position="215"/>
    </location>
</feature>
<keyword evidence="5" id="KW-0997">Cell inner membrane</keyword>
<feature type="region of interest" description="Disordered" evidence="7">
    <location>
        <begin position="56"/>
        <end position="78"/>
    </location>
</feature>
<feature type="region of interest" description="Disordered" evidence="7">
    <location>
        <begin position="1"/>
        <end position="25"/>
    </location>
</feature>
<comment type="caution">
    <text evidence="13">The sequence shown here is derived from an EMBL/GenBank/DDBJ whole genome shotgun (WGS) entry which is preliminary data.</text>
</comment>
<feature type="region of interest" description="Disordered" evidence="7">
    <location>
        <begin position="405"/>
        <end position="451"/>
    </location>
</feature>
<feature type="compositionally biased region" description="Gly residues" evidence="7">
    <location>
        <begin position="56"/>
        <end position="75"/>
    </location>
</feature>
<keyword evidence="4" id="KW-1003">Cell membrane</keyword>
<protein>
    <submittedName>
        <fullName evidence="13">Membrane fusion protein, multidrug efflux system</fullName>
    </submittedName>
</protein>
<feature type="compositionally biased region" description="Basic and acidic residues" evidence="7">
    <location>
        <begin position="1"/>
        <end position="24"/>
    </location>
</feature>
<keyword evidence="8" id="KW-1133">Transmembrane helix</keyword>
<dbReference type="InterPro" id="IPR058624">
    <property type="entry name" value="MdtA-like_HH"/>
</dbReference>
<sequence>MDKRVEPPRAPDETPVREPHETRSQRRRRVWPWALLLLGVAAGALFALRPHAPGAGGPPGLPGAPGGPGGPGGPMSGMAQSVGVATAATGDVPVRLSSLGTVTSLATVTVKSQISGYLQSIDFREGQHVKKGDVLAQVDPRQYEVLLKQYQGQVVKDKALLDNARLDLARYQRLAKTDSVSQQTLDTAEATVREYEGTVLTDQAQVDAEKLNLTYCRIVSPVDGRVGLRQVDVGNYVTASDTDGVVVVTETDPISVVFTLPEDDLGRLNKRLASGARLQVTAYDRSGEEKIADGVLDTVDNQIDTTTGTVKLRALFKNANGALFPNQFVNISLLLDTLHGAVTIPSEAVQTGTPGTFVYRVNDNQTVSLRKVRVGASANGRTAVLAGLAAGDRLVVDGADHLSDGAKIREPKQGARNVTKDAGNDAGKSAGNDAGNNAGNDSAGAKARPQS</sequence>
<evidence type="ECO:0000256" key="8">
    <source>
        <dbReference type="SAM" id="Phobius"/>
    </source>
</evidence>
<dbReference type="Pfam" id="PF25917">
    <property type="entry name" value="BSH_RND"/>
    <property type="match status" value="1"/>
</dbReference>
<dbReference type="InterPro" id="IPR058625">
    <property type="entry name" value="MdtA-like_BSH"/>
</dbReference>
<evidence type="ECO:0000256" key="7">
    <source>
        <dbReference type="SAM" id="MobiDB-lite"/>
    </source>
</evidence>
<dbReference type="Gene3D" id="1.10.287.470">
    <property type="entry name" value="Helix hairpin bin"/>
    <property type="match status" value="1"/>
</dbReference>
<dbReference type="Pfam" id="PF25944">
    <property type="entry name" value="Beta-barrel_RND"/>
    <property type="match status" value="1"/>
</dbReference>
<dbReference type="SUPFAM" id="SSF111369">
    <property type="entry name" value="HlyD-like secretion proteins"/>
    <property type="match status" value="1"/>
</dbReference>
<evidence type="ECO:0000313" key="13">
    <source>
        <dbReference type="EMBL" id="SEJ99301.1"/>
    </source>
</evidence>
<dbReference type="AlphaFoldDB" id="A0AAQ1GJ33"/>
<feature type="domain" description="Multidrug resistance protein MdtA-like beta-barrel" evidence="11">
    <location>
        <begin position="253"/>
        <end position="336"/>
    </location>
</feature>
<evidence type="ECO:0000256" key="4">
    <source>
        <dbReference type="ARBA" id="ARBA00022475"/>
    </source>
</evidence>
<keyword evidence="3" id="KW-0813">Transport</keyword>
<comment type="similarity">
    <text evidence="2">Belongs to the membrane fusion protein (MFP) (TC 8.A.1) family.</text>
</comment>
<keyword evidence="8" id="KW-0812">Transmembrane</keyword>
<proteinExistence type="inferred from homology"/>
<dbReference type="Gene3D" id="2.40.420.20">
    <property type="match status" value="1"/>
</dbReference>
<organism evidence="13 14">
    <name type="scientific">Paraburkholderia tropica</name>
    <dbReference type="NCBI Taxonomy" id="92647"/>
    <lineage>
        <taxon>Bacteria</taxon>
        <taxon>Pseudomonadati</taxon>
        <taxon>Pseudomonadota</taxon>
        <taxon>Betaproteobacteria</taxon>
        <taxon>Burkholderiales</taxon>
        <taxon>Burkholderiaceae</taxon>
        <taxon>Paraburkholderia</taxon>
    </lineage>
</organism>
<dbReference type="Pfam" id="PF25967">
    <property type="entry name" value="RND-MFP_C"/>
    <property type="match status" value="1"/>
</dbReference>
<evidence type="ECO:0000256" key="5">
    <source>
        <dbReference type="ARBA" id="ARBA00022519"/>
    </source>
</evidence>
<dbReference type="GO" id="GO:0015562">
    <property type="term" value="F:efflux transmembrane transporter activity"/>
    <property type="evidence" value="ECO:0007669"/>
    <property type="project" value="TreeGrafter"/>
</dbReference>
<gene>
    <name evidence="13" type="ORF">SAMN05216550_112167</name>
</gene>
<dbReference type="EMBL" id="FNZM01000012">
    <property type="protein sequence ID" value="SEJ99301.1"/>
    <property type="molecule type" value="Genomic_DNA"/>
</dbReference>
<keyword evidence="6 8" id="KW-0472">Membrane</keyword>
<feature type="compositionally biased region" description="Low complexity" evidence="7">
    <location>
        <begin position="424"/>
        <end position="451"/>
    </location>
</feature>